<gene>
    <name evidence="1" type="ORF">H4317_08915</name>
</gene>
<name>A0A7G7WC02_9BACT</name>
<proteinExistence type="predicted"/>
<accession>A0A7G7WC02</accession>
<evidence type="ECO:0008006" key="3">
    <source>
        <dbReference type="Google" id="ProtNLM"/>
    </source>
</evidence>
<sequence>MVIKQSVPLMDSEKMRHALVAANLDVKRRAEPLRNENLLLLQRIGVEPEAQQFFAEFSFDEEEVEIGSFTYQQANCLKKNHDWEDDFQRALQTNLLLVGSALNGDLVVLDLIDYQAGILFHDHFWENEDEEPRKYLIKMQCSLGELYWNSLNLKDYPIDAYEAAAYTGSAFTGYAEDED</sequence>
<reference evidence="1 2" key="1">
    <citation type="submission" date="2020-08" db="EMBL/GenBank/DDBJ databases">
        <title>Hymenobacter sp. S2-20-2 genome sequencing.</title>
        <authorList>
            <person name="Jin L."/>
        </authorList>
    </citation>
    <scope>NUCLEOTIDE SEQUENCE [LARGE SCALE GENOMIC DNA]</scope>
    <source>
        <strain evidence="1 2">S2-20-2</strain>
    </source>
</reference>
<dbReference type="AlphaFoldDB" id="A0A7G7WC02"/>
<dbReference type="EMBL" id="CP060202">
    <property type="protein sequence ID" value="QNH63895.1"/>
    <property type="molecule type" value="Genomic_DNA"/>
</dbReference>
<dbReference type="KEGG" id="hsk:H4317_08915"/>
<dbReference type="Proteomes" id="UP000515489">
    <property type="component" value="Chromosome"/>
</dbReference>
<keyword evidence="2" id="KW-1185">Reference proteome</keyword>
<dbReference type="RefSeq" id="WP_185889770.1">
    <property type="nucleotide sequence ID" value="NZ_CP060202.1"/>
</dbReference>
<evidence type="ECO:0000313" key="2">
    <source>
        <dbReference type="Proteomes" id="UP000515489"/>
    </source>
</evidence>
<protein>
    <recommendedName>
        <fullName evidence="3">SMI1/KNR4 family protein</fullName>
    </recommendedName>
</protein>
<evidence type="ECO:0000313" key="1">
    <source>
        <dbReference type="EMBL" id="QNH63895.1"/>
    </source>
</evidence>
<organism evidence="1 2">
    <name type="scientific">Hymenobacter sediminicola</name>
    <dbReference type="NCBI Taxonomy" id="2761579"/>
    <lineage>
        <taxon>Bacteria</taxon>
        <taxon>Pseudomonadati</taxon>
        <taxon>Bacteroidota</taxon>
        <taxon>Cytophagia</taxon>
        <taxon>Cytophagales</taxon>
        <taxon>Hymenobacteraceae</taxon>
        <taxon>Hymenobacter</taxon>
    </lineage>
</organism>